<dbReference type="Gene3D" id="3.90.320.10">
    <property type="match status" value="1"/>
</dbReference>
<evidence type="ECO:0000256" key="4">
    <source>
        <dbReference type="ARBA" id="ARBA00022801"/>
    </source>
</evidence>
<evidence type="ECO:0000256" key="8">
    <source>
        <dbReference type="ARBA" id="ARBA00023125"/>
    </source>
</evidence>
<evidence type="ECO:0000256" key="5">
    <source>
        <dbReference type="ARBA" id="ARBA00022806"/>
    </source>
</evidence>
<keyword evidence="3" id="KW-0227">DNA damage</keyword>
<evidence type="ECO:0000256" key="1">
    <source>
        <dbReference type="ARBA" id="ARBA00022722"/>
    </source>
</evidence>
<dbReference type="SUPFAM" id="SSF52980">
    <property type="entry name" value="Restriction endonuclease-like"/>
    <property type="match status" value="1"/>
</dbReference>
<dbReference type="KEGG" id="agv:OJF2_23720"/>
<protein>
    <submittedName>
        <fullName evidence="11">ATP-dependent helicase/deoxyribonuclease subunit B</fullName>
        <ecNumber evidence="11">3.1.-.-</ecNumber>
    </submittedName>
</protein>
<dbReference type="GO" id="GO:0003677">
    <property type="term" value="F:DNA binding"/>
    <property type="evidence" value="ECO:0007669"/>
    <property type="project" value="UniProtKB-KW"/>
</dbReference>
<dbReference type="GO" id="GO:0004527">
    <property type="term" value="F:exonuclease activity"/>
    <property type="evidence" value="ECO:0007669"/>
    <property type="project" value="UniProtKB-KW"/>
</dbReference>
<dbReference type="Gene3D" id="3.40.50.300">
    <property type="entry name" value="P-loop containing nucleotide triphosphate hydrolases"/>
    <property type="match status" value="1"/>
</dbReference>
<dbReference type="InterPro" id="IPR011335">
    <property type="entry name" value="Restrct_endonuc-II-like"/>
</dbReference>
<keyword evidence="9" id="KW-0234">DNA repair</keyword>
<evidence type="ECO:0000259" key="10">
    <source>
        <dbReference type="Pfam" id="PF12705"/>
    </source>
</evidence>
<dbReference type="InterPro" id="IPR027417">
    <property type="entry name" value="P-loop_NTPase"/>
</dbReference>
<name>A0A5B9W0S4_9BACT</name>
<gene>
    <name evidence="11" type="primary">addB</name>
    <name evidence="11" type="ORF">OJF2_23720</name>
</gene>
<evidence type="ECO:0000256" key="9">
    <source>
        <dbReference type="ARBA" id="ARBA00023204"/>
    </source>
</evidence>
<keyword evidence="7" id="KW-0067">ATP-binding</keyword>
<dbReference type="Proteomes" id="UP000324233">
    <property type="component" value="Chromosome"/>
</dbReference>
<dbReference type="SUPFAM" id="SSF52540">
    <property type="entry name" value="P-loop containing nucleoside triphosphate hydrolases"/>
    <property type="match status" value="1"/>
</dbReference>
<keyword evidence="6" id="KW-0269">Exonuclease</keyword>
<keyword evidence="1" id="KW-0540">Nuclease</keyword>
<keyword evidence="12" id="KW-1185">Reference proteome</keyword>
<organism evidence="11 12">
    <name type="scientific">Aquisphaera giovannonii</name>
    <dbReference type="NCBI Taxonomy" id="406548"/>
    <lineage>
        <taxon>Bacteria</taxon>
        <taxon>Pseudomonadati</taxon>
        <taxon>Planctomycetota</taxon>
        <taxon>Planctomycetia</taxon>
        <taxon>Isosphaerales</taxon>
        <taxon>Isosphaeraceae</taxon>
        <taxon>Aquisphaera</taxon>
    </lineage>
</organism>
<dbReference type="EC" id="3.1.-.-" evidence="11"/>
<sequence length="957" mass="105320">MGPLEGVLGLAGYRRQLRARIASWISRESAPRGGDEAESGPDDVRSAERAVYARYRERLEQLNADDDAGMRVWASKWLARGKDLRGPLAGDGAVAVLGFDSPSPAQWRILGRLVESGRGLHVAMTYDPATELAEVYQGREPLRSRLIDLGLVETALPAPSRPAGLAEAERLLFAAGPAGGHRIGRAEGLAIRGGPRGEGSARVVAREVRELRDAGVPAEDVLVLFPAWTEDAALAVETLHAWGIPATADAGEPLRNDPGISAVRLAASIPLEEWETDRVVRLLRHGQVRPPWPGEDRLSLATAASTIKAARVFRGREAVLRGLDRLRMKHKSEDVEYRRAESARGVAERLFGALELLDRPRRWQAQVAELRRVARELGIDDTGEQPVESWCEALDDHSDTLDRLGRTNERWTWSSFLGEAESILNELEAPSARPVPGSVRVATVDQASGATAGWVILANLAEGTFPDRAAVQGLLGLRPGEPPAPATQAAYAGEMLRFLEVLGSARSGVILAYPTTDEKGQELLRAGFLDDLLLRMDDRAKGLCHEARPRLHAALLDAPDLSGSAGDARVRASALAAERGDTSAIERLAATRAHRAILEGTAAALHASARRQRGTDYGEYEGLIRDGAAVLELDRHFGASRPFSASQLETYLSCPFQFFAKHVLKLTPVEERDELDEDYTQRGSDLHDILEKMEARFLHLEGEPDWLAAAEAEVERLSNVEPANATDLDMGLWEIQRTRLIETIHLYIHQRQKYQEEAGHRFAPRMLELDFGSEGAQYPMLEIRDGARSLRLMGRIDRIDVAGEDQGARFRVIDYKSGHAPSPNEVKTGEMLQLPLYAMAVERIVFRGEAATLADLGYWSLKSDGYRPISFEDWENDKLELIRHVLSLVDQLRGGNFVVHSRREGCESFCDYRGVCRVRQVRQAGKRYAWILPKLSAQARRARKAAKAVSAAPGGDA</sequence>
<keyword evidence="5 11" id="KW-0347">Helicase</keyword>
<keyword evidence="2" id="KW-0547">Nucleotide-binding</keyword>
<dbReference type="PANTHER" id="PTHR30591">
    <property type="entry name" value="RECBCD ENZYME SUBUNIT RECC"/>
    <property type="match status" value="1"/>
</dbReference>
<reference evidence="11 12" key="1">
    <citation type="submission" date="2019-08" db="EMBL/GenBank/DDBJ databases">
        <title>Deep-cultivation of Planctomycetes and their phenomic and genomic characterization uncovers novel biology.</title>
        <authorList>
            <person name="Wiegand S."/>
            <person name="Jogler M."/>
            <person name="Boedeker C."/>
            <person name="Pinto D."/>
            <person name="Vollmers J."/>
            <person name="Rivas-Marin E."/>
            <person name="Kohn T."/>
            <person name="Peeters S.H."/>
            <person name="Heuer A."/>
            <person name="Rast P."/>
            <person name="Oberbeckmann S."/>
            <person name="Bunk B."/>
            <person name="Jeske O."/>
            <person name="Meyerdierks A."/>
            <person name="Storesund J.E."/>
            <person name="Kallscheuer N."/>
            <person name="Luecker S."/>
            <person name="Lage O.M."/>
            <person name="Pohl T."/>
            <person name="Merkel B.J."/>
            <person name="Hornburger P."/>
            <person name="Mueller R.-W."/>
            <person name="Bruemmer F."/>
            <person name="Labrenz M."/>
            <person name="Spormann A.M."/>
            <person name="Op den Camp H."/>
            <person name="Overmann J."/>
            <person name="Amann R."/>
            <person name="Jetten M.S.M."/>
            <person name="Mascher T."/>
            <person name="Medema M.H."/>
            <person name="Devos D.P."/>
            <person name="Kaster A.-K."/>
            <person name="Ovreas L."/>
            <person name="Rohde M."/>
            <person name="Galperin M.Y."/>
            <person name="Jogler C."/>
        </authorList>
    </citation>
    <scope>NUCLEOTIDE SEQUENCE [LARGE SCALE GENOMIC DNA]</scope>
    <source>
        <strain evidence="11 12">OJF2</strain>
    </source>
</reference>
<evidence type="ECO:0000256" key="7">
    <source>
        <dbReference type="ARBA" id="ARBA00022840"/>
    </source>
</evidence>
<dbReference type="GO" id="GO:0004386">
    <property type="term" value="F:helicase activity"/>
    <property type="evidence" value="ECO:0007669"/>
    <property type="project" value="UniProtKB-KW"/>
</dbReference>
<dbReference type="InterPro" id="IPR011604">
    <property type="entry name" value="PDDEXK-like_dom_sf"/>
</dbReference>
<dbReference type="InterPro" id="IPR038726">
    <property type="entry name" value="PDDEXK_AddAB-type"/>
</dbReference>
<keyword evidence="4 11" id="KW-0378">Hydrolase</keyword>
<accession>A0A5B9W0S4</accession>
<evidence type="ECO:0000256" key="3">
    <source>
        <dbReference type="ARBA" id="ARBA00022763"/>
    </source>
</evidence>
<keyword evidence="8" id="KW-0238">DNA-binding</keyword>
<dbReference type="PANTHER" id="PTHR30591:SF1">
    <property type="entry name" value="RECBCD ENZYME SUBUNIT RECC"/>
    <property type="match status" value="1"/>
</dbReference>
<dbReference type="GO" id="GO:0006281">
    <property type="term" value="P:DNA repair"/>
    <property type="evidence" value="ECO:0007669"/>
    <property type="project" value="UniProtKB-KW"/>
</dbReference>
<dbReference type="AlphaFoldDB" id="A0A5B9W0S4"/>
<feature type="domain" description="PD-(D/E)XK endonuclease-like" evidence="10">
    <location>
        <begin position="643"/>
        <end position="917"/>
    </location>
</feature>
<proteinExistence type="predicted"/>
<evidence type="ECO:0000256" key="6">
    <source>
        <dbReference type="ARBA" id="ARBA00022839"/>
    </source>
</evidence>
<dbReference type="Pfam" id="PF12705">
    <property type="entry name" value="PDDEXK_1"/>
    <property type="match status" value="1"/>
</dbReference>
<evidence type="ECO:0000256" key="2">
    <source>
        <dbReference type="ARBA" id="ARBA00022741"/>
    </source>
</evidence>
<evidence type="ECO:0000313" key="11">
    <source>
        <dbReference type="EMBL" id="QEH33841.1"/>
    </source>
</evidence>
<evidence type="ECO:0000313" key="12">
    <source>
        <dbReference type="Proteomes" id="UP000324233"/>
    </source>
</evidence>
<dbReference type="EMBL" id="CP042997">
    <property type="protein sequence ID" value="QEH33841.1"/>
    <property type="molecule type" value="Genomic_DNA"/>
</dbReference>
<dbReference type="GO" id="GO:0006310">
    <property type="term" value="P:DNA recombination"/>
    <property type="evidence" value="ECO:0007669"/>
    <property type="project" value="TreeGrafter"/>
</dbReference>
<dbReference type="GO" id="GO:0005524">
    <property type="term" value="F:ATP binding"/>
    <property type="evidence" value="ECO:0007669"/>
    <property type="project" value="UniProtKB-KW"/>
</dbReference>